<dbReference type="PANTHER" id="PTHR36111">
    <property type="entry name" value="INNER MEMBRANE PROTEIN-RELATED"/>
    <property type="match status" value="1"/>
</dbReference>
<reference evidence="2" key="1">
    <citation type="journal article" date="2012" name="PLoS ONE">
        <title>Gene sets for utilization of primary and secondary nutrition supplies in the distal gut of endangered iberian lynx.</title>
        <authorList>
            <person name="Alcaide M."/>
            <person name="Messina E."/>
            <person name="Richter M."/>
            <person name="Bargiela R."/>
            <person name="Peplies J."/>
            <person name="Huws S.A."/>
            <person name="Newbold C.J."/>
            <person name="Golyshin P.N."/>
            <person name="Simon M.A."/>
            <person name="Lopez G."/>
            <person name="Yakimov M.M."/>
            <person name="Ferrer M."/>
        </authorList>
    </citation>
    <scope>NUCLEOTIDE SEQUENCE</scope>
</reference>
<gene>
    <name evidence="2" type="ORF">EVA_04453</name>
</gene>
<organism evidence="2">
    <name type="scientific">gut metagenome</name>
    <dbReference type="NCBI Taxonomy" id="749906"/>
    <lineage>
        <taxon>unclassified sequences</taxon>
        <taxon>metagenomes</taxon>
        <taxon>organismal metagenomes</taxon>
    </lineage>
</organism>
<dbReference type="EMBL" id="AMCI01000884">
    <property type="protein sequence ID" value="EJX07443.1"/>
    <property type="molecule type" value="Genomic_DNA"/>
</dbReference>
<feature type="transmembrane region" description="Helical" evidence="1">
    <location>
        <begin position="207"/>
        <end position="226"/>
    </location>
</feature>
<sequence>MIAITINAITVILGSAIGALARKGIHEKYITVMNTAMGLAALVLGINVAMTNMQKTAYPVLFIFCLSLGGLLGTLLKLDQRMDRAMSRLSKGSNLSEGITTAVLLCCVGTLAIMGPVNSALYGDDTFLMTLATMNLVTMIVIASSYGFGTALTAIIVFVWMSTIYGIAKLSQTFISEELITEVSLVGGVLIAASGLGVLHIKDCKTINLLPALIMPMLFFLIKSLFFS</sequence>
<name>J9GWP2_9ZZZZ</name>
<feature type="transmembrane region" description="Helical" evidence="1">
    <location>
        <begin position="56"/>
        <end position="78"/>
    </location>
</feature>
<feature type="transmembrane region" description="Helical" evidence="1">
    <location>
        <begin position="99"/>
        <end position="117"/>
    </location>
</feature>
<feature type="transmembrane region" description="Helical" evidence="1">
    <location>
        <begin position="6"/>
        <end position="22"/>
    </location>
</feature>
<proteinExistence type="predicted"/>
<dbReference type="AlphaFoldDB" id="J9GWP2"/>
<keyword evidence="1" id="KW-0472">Membrane</keyword>
<feature type="transmembrane region" description="Helical" evidence="1">
    <location>
        <begin position="29"/>
        <end position="50"/>
    </location>
</feature>
<accession>J9GWP2</accession>
<evidence type="ECO:0000313" key="2">
    <source>
        <dbReference type="EMBL" id="EJX07443.1"/>
    </source>
</evidence>
<comment type="caution">
    <text evidence="2">The sequence shown here is derived from an EMBL/GenBank/DDBJ whole genome shotgun (WGS) entry which is preliminary data.</text>
</comment>
<evidence type="ECO:0000256" key="1">
    <source>
        <dbReference type="SAM" id="Phobius"/>
    </source>
</evidence>
<feature type="transmembrane region" description="Helical" evidence="1">
    <location>
        <begin position="179"/>
        <end position="201"/>
    </location>
</feature>
<keyword evidence="1" id="KW-0812">Transmembrane</keyword>
<dbReference type="InterPro" id="IPR007563">
    <property type="entry name" value="DUF554"/>
</dbReference>
<keyword evidence="1" id="KW-1133">Transmembrane helix</keyword>
<feature type="transmembrane region" description="Helical" evidence="1">
    <location>
        <begin position="137"/>
        <end position="167"/>
    </location>
</feature>
<dbReference type="PANTHER" id="PTHR36111:SF2">
    <property type="entry name" value="INNER MEMBRANE PROTEIN"/>
    <property type="match status" value="1"/>
</dbReference>
<dbReference type="Pfam" id="PF04474">
    <property type="entry name" value="DUF554"/>
    <property type="match status" value="1"/>
</dbReference>
<protein>
    <submittedName>
        <fullName evidence="2">Transport protein</fullName>
    </submittedName>
</protein>